<protein>
    <submittedName>
        <fullName evidence="9">Dual specificity tyrosine-phosphorylation-regulated kinase 2</fullName>
    </submittedName>
</protein>
<evidence type="ECO:0000313" key="8">
    <source>
        <dbReference type="EMBL" id="MDE46044.1"/>
    </source>
</evidence>
<keyword evidence="2" id="KW-0808">Transferase</keyword>
<dbReference type="InterPro" id="IPR000719">
    <property type="entry name" value="Prot_kinase_dom"/>
</dbReference>
<feature type="domain" description="Protein kinase" evidence="7">
    <location>
        <begin position="249"/>
        <end position="559"/>
    </location>
</feature>
<organism evidence="9">
    <name type="scientific">Aceria tosichella</name>
    <name type="common">wheat curl mite</name>
    <dbReference type="NCBI Taxonomy" id="561515"/>
    <lineage>
        <taxon>Eukaryota</taxon>
        <taxon>Metazoa</taxon>
        <taxon>Ecdysozoa</taxon>
        <taxon>Arthropoda</taxon>
        <taxon>Chelicerata</taxon>
        <taxon>Arachnida</taxon>
        <taxon>Acari</taxon>
        <taxon>Acariformes</taxon>
        <taxon>Trombidiformes</taxon>
        <taxon>Prostigmata</taxon>
        <taxon>Eupodina</taxon>
        <taxon>Eriophyoidea</taxon>
        <taxon>Eriophyidae</taxon>
        <taxon>Eriophyinae</taxon>
        <taxon>Aceriini</taxon>
        <taxon>Aceria</taxon>
    </lineage>
</organism>
<gene>
    <name evidence="9" type="primary">DYRK2_2</name>
    <name evidence="8" type="synonym">DYRK2_1</name>
    <name evidence="8" type="ORF">g.11155</name>
    <name evidence="9" type="ORF">g.11156</name>
</gene>
<evidence type="ECO:0000256" key="1">
    <source>
        <dbReference type="ARBA" id="ARBA00022527"/>
    </source>
</evidence>
<dbReference type="InterPro" id="IPR050494">
    <property type="entry name" value="Ser_Thr_dual-spec_kinase"/>
</dbReference>
<dbReference type="FunFam" id="1.10.510.10:FF:000112">
    <property type="entry name" value="Putative dual specificity tyrosine-phosphorylation-regulated kinase 2"/>
    <property type="match status" value="1"/>
</dbReference>
<dbReference type="Pfam" id="PF00069">
    <property type="entry name" value="Pkinase"/>
    <property type="match status" value="1"/>
</dbReference>
<dbReference type="EMBL" id="GGYP01002634">
    <property type="protein sequence ID" value="MDE47405.1"/>
    <property type="molecule type" value="Transcribed_RNA"/>
</dbReference>
<evidence type="ECO:0000256" key="3">
    <source>
        <dbReference type="ARBA" id="ARBA00022741"/>
    </source>
</evidence>
<evidence type="ECO:0000256" key="4">
    <source>
        <dbReference type="ARBA" id="ARBA00022777"/>
    </source>
</evidence>
<evidence type="ECO:0000256" key="5">
    <source>
        <dbReference type="ARBA" id="ARBA00022840"/>
    </source>
</evidence>
<dbReference type="Gene3D" id="1.10.510.10">
    <property type="entry name" value="Transferase(Phosphotransferase) domain 1"/>
    <property type="match status" value="1"/>
</dbReference>
<dbReference type="SUPFAM" id="SSF56112">
    <property type="entry name" value="Protein kinase-like (PK-like)"/>
    <property type="match status" value="1"/>
</dbReference>
<sequence length="577" mass="64952">MPYFTQDSNSSKSPCMYQKKSVYNNGGGQCHIIPITKRPIDKVTTRSQAQYQQLIKQTMGKQQEALIDNCRPDRNNNQPQTRDTSYLTSRITAAAAAAAAATATTIATTNLTNGTATGLKKNSTSQAKSKASSTMTIVAATKHNAQPSSSVPAWADPAVDPTLRYVPFAPQKVLEHPEFSRHLTTHEKREILDHSKIYFIGKIGIKKLTPHTSSIAGFGADGFETKVYGFDDNNGSYMPVLHDHIAYRYEVLKIIGKGTFGVVLQAYDHKTHNSVALKVIRNQARFHTQAKEEIKILTKLLENDPDDKFNVVHMYENFMFRNHPCIVFELLSLNLFELSKKNSFVGFNLSLIRRFTFAIVKCLYALSKYDIIHCDLKPENILLKQANRSGIKVIDFGSSCFSSKRVHTYIQSRYYRSPEVILCGKYGPPIDMWSLGCIVAELFVGRPLLDGENEGDQLACMMELLNVPPITFLNKCKSSKVRQFFDLSGNPVYCARYHQGQYRPESGRSPRGKIRGGPGTRRLLFNCKDNEFIDFVQQCLIWDPAERMTPSAALKHPWLNKRANQVESDTATYEGMN</sequence>
<dbReference type="SMART" id="SM00220">
    <property type="entry name" value="S_TKc"/>
    <property type="match status" value="1"/>
</dbReference>
<keyword evidence="4 9" id="KW-0418">Kinase</keyword>
<evidence type="ECO:0000256" key="2">
    <source>
        <dbReference type="ARBA" id="ARBA00022679"/>
    </source>
</evidence>
<keyword evidence="1" id="KW-0723">Serine/threonine-protein kinase</keyword>
<dbReference type="EMBL" id="GGYP01001273">
    <property type="protein sequence ID" value="MDE46044.1"/>
    <property type="molecule type" value="Transcribed_RNA"/>
</dbReference>
<dbReference type="GO" id="GO:0005856">
    <property type="term" value="C:cytoskeleton"/>
    <property type="evidence" value="ECO:0007669"/>
    <property type="project" value="TreeGrafter"/>
</dbReference>
<evidence type="ECO:0000256" key="6">
    <source>
        <dbReference type="PROSITE-ProRule" id="PRU10141"/>
    </source>
</evidence>
<dbReference type="GO" id="GO:0004674">
    <property type="term" value="F:protein serine/threonine kinase activity"/>
    <property type="evidence" value="ECO:0007669"/>
    <property type="project" value="UniProtKB-KW"/>
</dbReference>
<proteinExistence type="predicted"/>
<keyword evidence="3 6" id="KW-0547">Nucleotide-binding</keyword>
<dbReference type="GO" id="GO:0005524">
    <property type="term" value="F:ATP binding"/>
    <property type="evidence" value="ECO:0007669"/>
    <property type="project" value="UniProtKB-UniRule"/>
</dbReference>
<dbReference type="Gene3D" id="3.30.200.20">
    <property type="entry name" value="Phosphorylase Kinase, domain 1"/>
    <property type="match status" value="1"/>
</dbReference>
<keyword evidence="5 6" id="KW-0067">ATP-binding</keyword>
<dbReference type="PANTHER" id="PTHR24058:SF112">
    <property type="entry name" value="DUAL SPECIFICITY TYROSINE-PHOSPHORYLATION-REGULATED KINASE 3 HOMOLOG-RELATED"/>
    <property type="match status" value="1"/>
</dbReference>
<dbReference type="GO" id="GO:0005634">
    <property type="term" value="C:nucleus"/>
    <property type="evidence" value="ECO:0007669"/>
    <property type="project" value="TreeGrafter"/>
</dbReference>
<name>A0A6G1SA81_9ACAR</name>
<dbReference type="InterPro" id="IPR017441">
    <property type="entry name" value="Protein_kinase_ATP_BS"/>
</dbReference>
<feature type="binding site" evidence="6">
    <location>
        <position position="278"/>
    </location>
    <ligand>
        <name>ATP</name>
        <dbReference type="ChEBI" id="CHEBI:30616"/>
    </ligand>
</feature>
<dbReference type="PROSITE" id="PS50011">
    <property type="entry name" value="PROTEIN_KINASE_DOM"/>
    <property type="match status" value="1"/>
</dbReference>
<evidence type="ECO:0000313" key="9">
    <source>
        <dbReference type="EMBL" id="MDE47405.1"/>
    </source>
</evidence>
<reference evidence="9" key="1">
    <citation type="submission" date="2018-10" db="EMBL/GenBank/DDBJ databases">
        <title>Transcriptome assembly of Aceria tosichella (Wheat curl mite) Type 2.</title>
        <authorList>
            <person name="Scully E.D."/>
            <person name="Geib S.M."/>
            <person name="Palmer N.A."/>
            <person name="Gupta A.K."/>
            <person name="Sarath G."/>
            <person name="Tatineni S."/>
        </authorList>
    </citation>
    <scope>NUCLEOTIDE SEQUENCE</scope>
    <source>
        <strain evidence="9">LincolnNE</strain>
    </source>
</reference>
<dbReference type="InterPro" id="IPR008271">
    <property type="entry name" value="Ser/Thr_kinase_AS"/>
</dbReference>
<dbReference type="InterPro" id="IPR011009">
    <property type="entry name" value="Kinase-like_dom_sf"/>
</dbReference>
<dbReference type="PROSITE" id="PS00108">
    <property type="entry name" value="PROTEIN_KINASE_ST"/>
    <property type="match status" value="1"/>
</dbReference>
<dbReference type="PROSITE" id="PS00107">
    <property type="entry name" value="PROTEIN_KINASE_ATP"/>
    <property type="match status" value="1"/>
</dbReference>
<accession>A0A6G1SA81</accession>
<dbReference type="PANTHER" id="PTHR24058">
    <property type="entry name" value="DUAL SPECIFICITY PROTEIN KINASE"/>
    <property type="match status" value="1"/>
</dbReference>
<dbReference type="AlphaFoldDB" id="A0A6G1SA81"/>
<evidence type="ECO:0000259" key="7">
    <source>
        <dbReference type="PROSITE" id="PS50011"/>
    </source>
</evidence>
<dbReference type="GO" id="GO:0005737">
    <property type="term" value="C:cytoplasm"/>
    <property type="evidence" value="ECO:0007669"/>
    <property type="project" value="TreeGrafter"/>
</dbReference>